<feature type="region of interest" description="Disordered" evidence="1">
    <location>
        <begin position="247"/>
        <end position="294"/>
    </location>
</feature>
<sequence length="294" mass="31130">MAGNALAGLARGLAGKANRGINNAKGSMFGVAQEAVRGQHAAEAQERNHQHSRQMLKDVHKNAAEGTGVRLRVQSGEHATDLGYIRGPNPTRNAKGYRENQPDHVGNVKTQLAELEGPKETGTTMEPGVLTPIKNRPMLAIEGPKAKTETTFEAGSPNHSGSRSNEVTGVATGKRKTVDHSDAGSVDAHLSSEEAAHLAQRKAKQVNDVKQAGVGIQEKPSGNVALKAPAGSTGKDADLMFAAARNNNNRRASEFQQKARQRAIDSGQIADNSKTVNPGNNSRTVRNPRANIQA</sequence>
<protein>
    <submittedName>
        <fullName evidence="2">Uncharacterized protein</fullName>
    </submittedName>
</protein>
<feature type="region of interest" description="Disordered" evidence="1">
    <location>
        <begin position="150"/>
        <end position="231"/>
    </location>
</feature>
<accession>A0A6J5LUZ9</accession>
<reference evidence="2" key="1">
    <citation type="submission" date="2020-04" db="EMBL/GenBank/DDBJ databases">
        <authorList>
            <person name="Chiriac C."/>
            <person name="Salcher M."/>
            <person name="Ghai R."/>
            <person name="Kavagutti S V."/>
        </authorList>
    </citation>
    <scope>NUCLEOTIDE SEQUENCE</scope>
</reference>
<proteinExistence type="predicted"/>
<dbReference type="EMBL" id="LR796338">
    <property type="protein sequence ID" value="CAB4137951.1"/>
    <property type="molecule type" value="Genomic_DNA"/>
</dbReference>
<feature type="compositionally biased region" description="Polar residues" evidence="1">
    <location>
        <begin position="151"/>
        <end position="167"/>
    </location>
</feature>
<evidence type="ECO:0000313" key="3">
    <source>
        <dbReference type="EMBL" id="CAB4148209.1"/>
    </source>
</evidence>
<evidence type="ECO:0000313" key="2">
    <source>
        <dbReference type="EMBL" id="CAB4137951.1"/>
    </source>
</evidence>
<organism evidence="2">
    <name type="scientific">uncultured Caudovirales phage</name>
    <dbReference type="NCBI Taxonomy" id="2100421"/>
    <lineage>
        <taxon>Viruses</taxon>
        <taxon>Duplodnaviria</taxon>
        <taxon>Heunggongvirae</taxon>
        <taxon>Uroviricota</taxon>
        <taxon>Caudoviricetes</taxon>
        <taxon>Peduoviridae</taxon>
        <taxon>Maltschvirus</taxon>
        <taxon>Maltschvirus maltsch</taxon>
    </lineage>
</organism>
<evidence type="ECO:0000256" key="1">
    <source>
        <dbReference type="SAM" id="MobiDB-lite"/>
    </source>
</evidence>
<feature type="region of interest" description="Disordered" evidence="1">
    <location>
        <begin position="81"/>
        <end position="103"/>
    </location>
</feature>
<feature type="compositionally biased region" description="Polar residues" evidence="1">
    <location>
        <begin position="269"/>
        <end position="294"/>
    </location>
</feature>
<gene>
    <name evidence="2" type="ORF">UFOVP325_159</name>
    <name evidence="3" type="ORF">UFOVP430_154</name>
</gene>
<dbReference type="EMBL" id="LR796481">
    <property type="protein sequence ID" value="CAB4148209.1"/>
    <property type="molecule type" value="Genomic_DNA"/>
</dbReference>
<name>A0A6J5LUZ9_9CAUD</name>